<feature type="repeat" description="ANK" evidence="3">
    <location>
        <begin position="1156"/>
        <end position="1188"/>
    </location>
</feature>
<sequence length="1540" mass="176976">MYKIFQYSKQKIHFPGPKGTWYNGNLNELLADNAHEYWLKWNREHGQIFENYPKDEKVYTGFKYLSGDGLFAQLNQELWKKQRRALAPAFSHANVRHQHYIMQNEELEDIVEKLEASRGYDSERIKTRLEIIAQHHGYNKSQMTKMLEKLNEADLYAILHYATIFNNVPFCKIIIEDYGCYVNLVGWDGETPLHIAARLTDINKPDQTKDSSILLYLLSQKKVNINIQDSEGRTPLHLAIMYNCYHNTQYLISAGVKLDVGDIQKATPLHYACRFHQNTDTIRLFLNKPELFECKTGNNKRPIDTAAEYGNLDILQHLFETQQIKQPDATKVHHNYNSEELEDIVEKLEASRGYDSERIKKRLEKIGQHHGYNKSQMTKMLEKLNEADLYAILHYATIFNNVAFCKIIIEDYGCYVNLVGWDEETPLHIAARLTDINKPDQTKDSSILLYLLSQKKVNINIQDSEGRTPLHLAIMYNCYHNTQYLISAGVKRDVGDIQKATPLHYACRFHQNTDTIGLFLDEPELFECKTGNNKRPIDTAAEYGNLDILQHLFETQQIKQPDATKGTAELINAAVCHQENTALSFLKRQQEHVRHHLNTLHLACRQLHGHKMVFHLINRASIMYQDRQSGCSPLMVAVQHKQTKCVQELLNHKACTQDAIELVSSVTLRTVFHICAEVNKKEITKELCQSRYLSILLVLAADISGDTPLHICAKVGNVHMSQVLLDYIKNISSPVETISNTTQYRSMTNLDTNGQVPSKPSASKTTTTNKQMSTNKHVYKILNKKNKDKHTPLHVAIYNENLNVIHEILKYSDPSVINACDDQKRTSLHMAAEKGHVDIIKVLIQHQANVNACDINDCTPLHDAARSSIHQNDNKERAKCIESLVNEGEADINAINIRRETPLHIASEYGSKKLIKRLRKLGADLFATNVQGYNCLEVAIEQNNEEVVRYFIDDESGFDLMRNAQTRKKESSWRSVFGDQYEVDTPMRKLIREMPKMALLMLNKCSIMVGDSGTNVHKIIFVYEFLEDQYTINDWEEGNFGVQKKSEELMSTLYTRNKVDLVRHHPLFMMESCEIPDLMSHPLNTNGQVPSKPSASKTTTTNKQISTNKHVYKILNKKNKDKHTPLHVAIYNENLNVIHEILKYSDPSVINSCDDQKRTSLHMAAEKGHVNIIKVLIQHQANVNACDINDCTPLHDAARSSIHQNDNKERAECIESLVNEGEANINAINIRRETPLHIASEYGSKKLIKRLRKLGADLFATNVQGYNCLEVAIEQNNEEVVRYFIDDESGFDLMRNAQTHEKKSSWRSVFGDQYEVDTPMRKLIREMPKMALLMLNKCSIMVGDSGTNVHKIIFVYEFLEDQYTINDWEEDNFGVQKKSEELMSALYTTNKVDLVRHHPLFMMESCEIPDLMSHPLRLAVGDIPPLMKQAADERNRLFFELVANFEIFRYQITSFPGCSKSNDTMNYNFQDLNDKSNFQRLIHWMSKFFLGSTNKNDEPDSDANEQIEQQTLVLRALRKQMQVLVEKTKTSSTNNDDDSD</sequence>
<feature type="repeat" description="ANK" evidence="3">
    <location>
        <begin position="188"/>
        <end position="230"/>
    </location>
</feature>
<feature type="repeat" description="ANK" evidence="3">
    <location>
        <begin position="704"/>
        <end position="736"/>
    </location>
</feature>
<dbReference type="PANTHER" id="PTHR24198">
    <property type="entry name" value="ANKYRIN REPEAT AND PROTEIN KINASE DOMAIN-CONTAINING PROTEIN"/>
    <property type="match status" value="1"/>
</dbReference>
<dbReference type="GO" id="GO:0005506">
    <property type="term" value="F:iron ion binding"/>
    <property type="evidence" value="ECO:0007669"/>
    <property type="project" value="InterPro"/>
</dbReference>
<evidence type="ECO:0000256" key="2">
    <source>
        <dbReference type="ARBA" id="ARBA00023043"/>
    </source>
</evidence>
<dbReference type="InterPro" id="IPR002110">
    <property type="entry name" value="Ankyrin_rpt"/>
</dbReference>
<gene>
    <name evidence="5" type="ORF">IZO911_LOCUS2025</name>
</gene>
<dbReference type="Proteomes" id="UP000663860">
    <property type="component" value="Unassembled WGS sequence"/>
</dbReference>
<feature type="region of interest" description="Disordered" evidence="4">
    <location>
        <begin position="747"/>
        <end position="770"/>
    </location>
</feature>
<dbReference type="PROSITE" id="PS50088">
    <property type="entry name" value="ANK_REPEAT"/>
    <property type="match status" value="8"/>
</dbReference>
<dbReference type="GO" id="GO:0016705">
    <property type="term" value="F:oxidoreductase activity, acting on paired donors, with incorporation or reduction of molecular oxygen"/>
    <property type="evidence" value="ECO:0007669"/>
    <property type="project" value="InterPro"/>
</dbReference>
<dbReference type="Pfam" id="PF12796">
    <property type="entry name" value="Ank_2"/>
    <property type="match status" value="6"/>
</dbReference>
<dbReference type="GO" id="GO:0020037">
    <property type="term" value="F:heme binding"/>
    <property type="evidence" value="ECO:0007669"/>
    <property type="project" value="InterPro"/>
</dbReference>
<evidence type="ECO:0000313" key="6">
    <source>
        <dbReference type="Proteomes" id="UP000663860"/>
    </source>
</evidence>
<feature type="repeat" description="ANK" evidence="3">
    <location>
        <begin position="465"/>
        <end position="497"/>
    </location>
</feature>
<accession>A0A813MHN4</accession>
<feature type="repeat" description="ANK" evidence="3">
    <location>
        <begin position="231"/>
        <end position="263"/>
    </location>
</feature>
<dbReference type="PANTHER" id="PTHR24198:SF165">
    <property type="entry name" value="ANKYRIN REPEAT-CONTAINING PROTEIN-RELATED"/>
    <property type="match status" value="1"/>
</dbReference>
<dbReference type="Gene3D" id="1.10.630.10">
    <property type="entry name" value="Cytochrome P450"/>
    <property type="match status" value="1"/>
</dbReference>
<name>A0A813MHN4_9BILA</name>
<dbReference type="SMART" id="SM00248">
    <property type="entry name" value="ANK"/>
    <property type="match status" value="24"/>
</dbReference>
<keyword evidence="1" id="KW-0677">Repeat</keyword>
<proteinExistence type="predicted"/>
<evidence type="ECO:0000256" key="3">
    <source>
        <dbReference type="PROSITE-ProRule" id="PRU00023"/>
    </source>
</evidence>
<protein>
    <submittedName>
        <fullName evidence="5">Uncharacterized protein</fullName>
    </submittedName>
</protein>
<evidence type="ECO:0000256" key="1">
    <source>
        <dbReference type="ARBA" id="ARBA00022737"/>
    </source>
</evidence>
<dbReference type="EMBL" id="CAJNOE010000009">
    <property type="protein sequence ID" value="CAF0722094.1"/>
    <property type="molecule type" value="Genomic_DNA"/>
</dbReference>
<dbReference type="PROSITE" id="PS50297">
    <property type="entry name" value="ANK_REP_REGION"/>
    <property type="match status" value="7"/>
</dbReference>
<dbReference type="Pfam" id="PF13637">
    <property type="entry name" value="Ank_4"/>
    <property type="match status" value="1"/>
</dbReference>
<dbReference type="InterPro" id="IPR036770">
    <property type="entry name" value="Ankyrin_rpt-contain_sf"/>
</dbReference>
<evidence type="ECO:0000256" key="4">
    <source>
        <dbReference type="SAM" id="MobiDB-lite"/>
    </source>
</evidence>
<keyword evidence="2 3" id="KW-0040">ANK repeat</keyword>
<dbReference type="InterPro" id="IPR036396">
    <property type="entry name" value="Cyt_P450_sf"/>
</dbReference>
<reference evidence="5" key="1">
    <citation type="submission" date="2021-02" db="EMBL/GenBank/DDBJ databases">
        <authorList>
            <person name="Nowell W R."/>
        </authorList>
    </citation>
    <scope>NUCLEOTIDE SEQUENCE</scope>
</reference>
<feature type="region of interest" description="Disordered" evidence="4">
    <location>
        <begin position="1084"/>
        <end position="1103"/>
    </location>
</feature>
<dbReference type="SUPFAM" id="SSF48403">
    <property type="entry name" value="Ankyrin repeat"/>
    <property type="match status" value="4"/>
</dbReference>
<dbReference type="GO" id="GO:0004497">
    <property type="term" value="F:monooxygenase activity"/>
    <property type="evidence" value="ECO:0007669"/>
    <property type="project" value="InterPro"/>
</dbReference>
<comment type="caution">
    <text evidence="5">The sequence shown here is derived from an EMBL/GenBank/DDBJ whole genome shotgun (WGS) entry which is preliminary data.</text>
</comment>
<feature type="repeat" description="ANK" evidence="3">
    <location>
        <begin position="823"/>
        <end position="855"/>
    </location>
</feature>
<organism evidence="5 6">
    <name type="scientific">Adineta steineri</name>
    <dbReference type="NCBI Taxonomy" id="433720"/>
    <lineage>
        <taxon>Eukaryota</taxon>
        <taxon>Metazoa</taxon>
        <taxon>Spiralia</taxon>
        <taxon>Gnathifera</taxon>
        <taxon>Rotifera</taxon>
        <taxon>Eurotatoria</taxon>
        <taxon>Bdelloidea</taxon>
        <taxon>Adinetida</taxon>
        <taxon>Adinetidae</taxon>
        <taxon>Adineta</taxon>
    </lineage>
</organism>
<evidence type="ECO:0000313" key="5">
    <source>
        <dbReference type="EMBL" id="CAF0722094.1"/>
    </source>
</evidence>
<feature type="repeat" description="ANK" evidence="3">
    <location>
        <begin position="1231"/>
        <end position="1263"/>
    </location>
</feature>
<dbReference type="SUPFAM" id="SSF48264">
    <property type="entry name" value="Cytochrome P450"/>
    <property type="match status" value="1"/>
</dbReference>
<feature type="repeat" description="ANK" evidence="3">
    <location>
        <begin position="898"/>
        <end position="930"/>
    </location>
</feature>
<dbReference type="Gene3D" id="1.25.40.20">
    <property type="entry name" value="Ankyrin repeat-containing domain"/>
    <property type="match status" value="5"/>
</dbReference>